<dbReference type="Proteomes" id="UP001244552">
    <property type="component" value="Unassembled WGS sequence"/>
</dbReference>
<dbReference type="EMBL" id="JAUSVU010000009">
    <property type="protein sequence ID" value="MDQ0533893.1"/>
    <property type="molecule type" value="Genomic_DNA"/>
</dbReference>
<protein>
    <submittedName>
        <fullName evidence="1">Uncharacterized protein</fullName>
    </submittedName>
</protein>
<evidence type="ECO:0000313" key="2">
    <source>
        <dbReference type="Proteomes" id="UP001244552"/>
    </source>
</evidence>
<gene>
    <name evidence="1" type="ORF">QO018_002760</name>
</gene>
<reference evidence="1 2" key="1">
    <citation type="submission" date="2023-07" db="EMBL/GenBank/DDBJ databases">
        <title>Genomic Encyclopedia of Type Strains, Phase IV (KMG-IV): sequencing the most valuable type-strain genomes for metagenomic binning, comparative biology and taxonomic classification.</title>
        <authorList>
            <person name="Goeker M."/>
        </authorList>
    </citation>
    <scope>NUCLEOTIDE SEQUENCE [LARGE SCALE GENOMIC DNA]</scope>
    <source>
        <strain evidence="1 2">DSM 19922</strain>
    </source>
</reference>
<organism evidence="1 2">
    <name type="scientific">Azospirillum picis</name>
    <dbReference type="NCBI Taxonomy" id="488438"/>
    <lineage>
        <taxon>Bacteria</taxon>
        <taxon>Pseudomonadati</taxon>
        <taxon>Pseudomonadota</taxon>
        <taxon>Alphaproteobacteria</taxon>
        <taxon>Rhodospirillales</taxon>
        <taxon>Azospirillaceae</taxon>
        <taxon>Azospirillum</taxon>
    </lineage>
</organism>
<evidence type="ECO:0000313" key="1">
    <source>
        <dbReference type="EMBL" id="MDQ0533893.1"/>
    </source>
</evidence>
<accession>A0ABU0MKB7</accession>
<keyword evidence="2" id="KW-1185">Reference proteome</keyword>
<proteinExistence type="predicted"/>
<comment type="caution">
    <text evidence="1">The sequence shown here is derived from an EMBL/GenBank/DDBJ whole genome shotgun (WGS) entry which is preliminary data.</text>
</comment>
<dbReference type="RefSeq" id="WP_209982878.1">
    <property type="nucleotide sequence ID" value="NZ_JAGINO010000009.1"/>
</dbReference>
<name>A0ABU0MKB7_9PROT</name>
<sequence>MGLMMKGLGTMGTVVLVNKYRNDAGFRYGVNYFARDSYNKVSLEMQQHILEMKKKWELTKQGGWESLKERAEKGRKSLHDIDIEEETRKAKEELDRVMIENAGNVGEKGDIREMWQDDMTALNRVMFNYVFIMAIAAGDKTPLQSTLNALNLRVQDFYQGQIDESKDKVQAIDAQKVMLKNLQKHTGGLSSQFRMPPQ</sequence>